<organism evidence="3 4">
    <name type="scientific">Pseudomonas arsenicoxydans</name>
    <dbReference type="NCBI Taxonomy" id="702115"/>
    <lineage>
        <taxon>Bacteria</taxon>
        <taxon>Pseudomonadati</taxon>
        <taxon>Pseudomonadota</taxon>
        <taxon>Gammaproteobacteria</taxon>
        <taxon>Pseudomonadales</taxon>
        <taxon>Pseudomonadaceae</taxon>
        <taxon>Pseudomonas</taxon>
    </lineage>
</organism>
<dbReference type="PROSITE" id="PS50943">
    <property type="entry name" value="HTH_CROC1"/>
    <property type="match status" value="1"/>
</dbReference>
<dbReference type="CDD" id="cd00093">
    <property type="entry name" value="HTH_XRE"/>
    <property type="match status" value="1"/>
</dbReference>
<dbReference type="GO" id="GO:0003677">
    <property type="term" value="F:DNA binding"/>
    <property type="evidence" value="ECO:0007669"/>
    <property type="project" value="InterPro"/>
</dbReference>
<evidence type="ECO:0000259" key="2">
    <source>
        <dbReference type="PROSITE" id="PS50943"/>
    </source>
</evidence>
<gene>
    <name evidence="3" type="ORF">EAH78_02235</name>
</gene>
<feature type="domain" description="HTH cro/C1-type" evidence="2">
    <location>
        <begin position="6"/>
        <end position="61"/>
    </location>
</feature>
<protein>
    <submittedName>
        <fullName evidence="3">Helix-turn-helix domain-containing protein</fullName>
    </submittedName>
</protein>
<reference evidence="3 4" key="1">
    <citation type="journal article" date="2019" name="Environ. Microbiol.">
        <title>Species interactions and distinct microbial communities in high Arctic permafrost affected cryosols are associated with the CH4 and CO2 gas fluxes.</title>
        <authorList>
            <person name="Altshuler I."/>
            <person name="Hamel J."/>
            <person name="Turney S."/>
            <person name="Magnuson E."/>
            <person name="Levesque R."/>
            <person name="Greer C."/>
            <person name="Whyte L.G."/>
        </authorList>
    </citation>
    <scope>NUCLEOTIDE SEQUENCE [LARGE SCALE GENOMIC DNA]</scope>
    <source>
        <strain evidence="3 4">E3</strain>
    </source>
</reference>
<dbReference type="Gene3D" id="1.10.260.40">
    <property type="entry name" value="lambda repressor-like DNA-binding domains"/>
    <property type="match status" value="1"/>
</dbReference>
<dbReference type="Gene3D" id="1.10.10.2910">
    <property type="match status" value="1"/>
</dbReference>
<dbReference type="Pfam" id="PF01381">
    <property type="entry name" value="HTH_3"/>
    <property type="match status" value="1"/>
</dbReference>
<dbReference type="InterPro" id="IPR001387">
    <property type="entry name" value="Cro/C1-type_HTH"/>
</dbReference>
<sequence length="354" mass="39840">MINDRIRRARLLRGMSLEALALKLGNITKQGLSKYEKGASTPNSARLLQMAKVLEVSPEYFFRAEAVPLAPLEFRKLAKMPKYRQVQVEEQIREHLERYIALEDCFDPADIQTPVTPAQMLPVSSIEEAELAAEQLREFWKIGSDPISNLTEQLEEHSIKVAMLMGPDDFDGACAATGDGRHVLIALNSERPGERIRFTAAHELGHWVMQLPEEMPEREKENCCHRFAGAFLYPAKGVTSDFGNHPRSRVHPRELLIAKRQYGISMHAALRRLKDLNLLSDGGYKSLTIQFSSNGWRKAEPEPLPCKPPQRFESLVFWGLAEGLITKSRAAELLRKPVSALDPNFLGSLESACL</sequence>
<evidence type="ECO:0000313" key="3">
    <source>
        <dbReference type="EMBL" id="TPG81738.1"/>
    </source>
</evidence>
<dbReference type="InterPro" id="IPR052345">
    <property type="entry name" value="Rad_response_metalloprotease"/>
</dbReference>
<comment type="caution">
    <text evidence="3">The sequence shown here is derived from an EMBL/GenBank/DDBJ whole genome shotgun (WGS) entry which is preliminary data.</text>
</comment>
<dbReference type="InterPro" id="IPR010982">
    <property type="entry name" value="Lambda_DNA-bd_dom_sf"/>
</dbReference>
<dbReference type="InterPro" id="IPR010359">
    <property type="entry name" value="IrrE_HExxH"/>
</dbReference>
<dbReference type="PANTHER" id="PTHR43236:SF1">
    <property type="entry name" value="BLL7220 PROTEIN"/>
    <property type="match status" value="1"/>
</dbReference>
<evidence type="ECO:0000313" key="4">
    <source>
        <dbReference type="Proteomes" id="UP000317933"/>
    </source>
</evidence>
<dbReference type="AlphaFoldDB" id="A0A502I8T5"/>
<dbReference type="SUPFAM" id="SSF47413">
    <property type="entry name" value="lambda repressor-like DNA-binding domains"/>
    <property type="match status" value="1"/>
</dbReference>
<evidence type="ECO:0000256" key="1">
    <source>
        <dbReference type="ARBA" id="ARBA00007227"/>
    </source>
</evidence>
<dbReference type="SMART" id="SM00530">
    <property type="entry name" value="HTH_XRE"/>
    <property type="match status" value="1"/>
</dbReference>
<dbReference type="Pfam" id="PF06114">
    <property type="entry name" value="Peptidase_M78"/>
    <property type="match status" value="1"/>
</dbReference>
<name>A0A502I8T5_9PSED</name>
<dbReference type="EMBL" id="RCZE01000001">
    <property type="protein sequence ID" value="TPG81738.1"/>
    <property type="molecule type" value="Genomic_DNA"/>
</dbReference>
<dbReference type="PANTHER" id="PTHR43236">
    <property type="entry name" value="ANTITOXIN HIGA1"/>
    <property type="match status" value="1"/>
</dbReference>
<proteinExistence type="inferred from homology"/>
<dbReference type="RefSeq" id="WP_140664941.1">
    <property type="nucleotide sequence ID" value="NZ_RCZE01000001.1"/>
</dbReference>
<dbReference type="Proteomes" id="UP000317933">
    <property type="component" value="Unassembled WGS sequence"/>
</dbReference>
<comment type="similarity">
    <text evidence="1">Belongs to the short-chain fatty acyl-CoA assimilation regulator (ScfR) family.</text>
</comment>
<accession>A0A502I8T5</accession>